<evidence type="ECO:0000313" key="3">
    <source>
        <dbReference type="Proteomes" id="UP000214600"/>
    </source>
</evidence>
<dbReference type="AlphaFoldDB" id="A0A228IBN6"/>
<feature type="transmembrane region" description="Helical" evidence="1">
    <location>
        <begin position="24"/>
        <end position="43"/>
    </location>
</feature>
<dbReference type="RefSeq" id="WP_089452639.1">
    <property type="nucleotide sequence ID" value="NZ_NKFA01000009.1"/>
</dbReference>
<feature type="transmembrane region" description="Helical" evidence="1">
    <location>
        <begin position="55"/>
        <end position="72"/>
    </location>
</feature>
<keyword evidence="1" id="KW-0812">Transmembrane</keyword>
<gene>
    <name evidence="2" type="ORF">CFB84_26265</name>
</gene>
<comment type="caution">
    <text evidence="2">The sequence shown here is derived from an EMBL/GenBank/DDBJ whole genome shotgun (WGS) entry which is preliminary data.</text>
</comment>
<proteinExistence type="predicted"/>
<dbReference type="OrthoDB" id="9941802at2"/>
<evidence type="ECO:0000256" key="1">
    <source>
        <dbReference type="SAM" id="Phobius"/>
    </source>
</evidence>
<organism evidence="2 3">
    <name type="scientific">Burkholderia aenigmatica</name>
    <dbReference type="NCBI Taxonomy" id="2015348"/>
    <lineage>
        <taxon>Bacteria</taxon>
        <taxon>Pseudomonadati</taxon>
        <taxon>Pseudomonadota</taxon>
        <taxon>Betaproteobacteria</taxon>
        <taxon>Burkholderiales</taxon>
        <taxon>Burkholderiaceae</taxon>
        <taxon>Burkholderia</taxon>
        <taxon>Burkholderia cepacia complex</taxon>
    </lineage>
</organism>
<keyword evidence="1" id="KW-0472">Membrane</keyword>
<sequence length="165" mass="18650">MPTLTTEPLEPDERARLRSMKGGGLLIVVVALVFTAVPVGLAFLTEQIKSPLLTFQWVAGIIVLTSLSMYLMGKWYERKVSLDLKANRKFVLDTTVARLDVRHVGGVASYYLLIADHGPDVPRRRFDVDQDTFDNLRSGERVRIAFLPHSGRVLEIETATYRHRI</sequence>
<evidence type="ECO:0000313" key="2">
    <source>
        <dbReference type="EMBL" id="OXI39837.1"/>
    </source>
</evidence>
<name>A0A228IBN6_9BURK</name>
<accession>A0A228IBN6</accession>
<reference evidence="2 3" key="2">
    <citation type="submission" date="2017-08" db="EMBL/GenBank/DDBJ databases">
        <title>WGS of novel Burkholderia cepaca complex species.</title>
        <authorList>
            <person name="Lipuma J."/>
            <person name="Spilker T."/>
        </authorList>
    </citation>
    <scope>NUCLEOTIDE SEQUENCE [LARGE SCALE GENOMIC DNA]</scope>
    <source>
        <strain evidence="2 3">AU17325</strain>
    </source>
</reference>
<protein>
    <submittedName>
        <fullName evidence="2">Uncharacterized protein</fullName>
    </submittedName>
</protein>
<reference evidence="3" key="1">
    <citation type="submission" date="2017-06" db="EMBL/GenBank/DDBJ databases">
        <authorList>
            <person name="LiPuma J."/>
            <person name="Spilker T."/>
        </authorList>
    </citation>
    <scope>NUCLEOTIDE SEQUENCE [LARGE SCALE GENOMIC DNA]</scope>
    <source>
        <strain evidence="3">AU17325</strain>
    </source>
</reference>
<dbReference type="EMBL" id="NKFA01000009">
    <property type="protein sequence ID" value="OXI39837.1"/>
    <property type="molecule type" value="Genomic_DNA"/>
</dbReference>
<dbReference type="Proteomes" id="UP000214600">
    <property type="component" value="Unassembled WGS sequence"/>
</dbReference>
<keyword evidence="1" id="KW-1133">Transmembrane helix</keyword>